<evidence type="ECO:0000313" key="3">
    <source>
        <dbReference type="EMBL" id="QHQ36769.1"/>
    </source>
</evidence>
<dbReference type="PRINTS" id="PR00377">
    <property type="entry name" value="IMPHPHTASES"/>
</dbReference>
<dbReference type="GO" id="GO:0046872">
    <property type="term" value="F:metal ion binding"/>
    <property type="evidence" value="ECO:0007669"/>
    <property type="project" value="UniProtKB-KW"/>
</dbReference>
<evidence type="ECO:0000256" key="2">
    <source>
        <dbReference type="PIRSR" id="PIRSR600760-2"/>
    </source>
</evidence>
<feature type="binding site" evidence="2">
    <location>
        <position position="86"/>
    </location>
    <ligand>
        <name>Mg(2+)</name>
        <dbReference type="ChEBI" id="CHEBI:18420"/>
        <label>1</label>
        <note>catalytic</note>
    </ligand>
</feature>
<dbReference type="RefSeq" id="WP_161863313.1">
    <property type="nucleotide sequence ID" value="NZ_CP046620.1"/>
</dbReference>
<comment type="similarity">
    <text evidence="1">Belongs to the inositol monophosphatase superfamily.</text>
</comment>
<name>A0A6P1T679_9RHOB</name>
<feature type="binding site" evidence="2">
    <location>
        <position position="84"/>
    </location>
    <ligand>
        <name>Mg(2+)</name>
        <dbReference type="ChEBI" id="CHEBI:18420"/>
        <label>1</label>
        <note>catalytic</note>
    </ligand>
</feature>
<dbReference type="Pfam" id="PF00459">
    <property type="entry name" value="Inositol_P"/>
    <property type="match status" value="1"/>
</dbReference>
<keyword evidence="2" id="KW-0460">Magnesium</keyword>
<dbReference type="Gene3D" id="3.30.540.10">
    <property type="entry name" value="Fructose-1,6-Bisphosphatase, subunit A, domain 1"/>
    <property type="match status" value="1"/>
</dbReference>
<dbReference type="GO" id="GO:0006020">
    <property type="term" value="P:inositol metabolic process"/>
    <property type="evidence" value="ECO:0007669"/>
    <property type="project" value="TreeGrafter"/>
</dbReference>
<sequence>MPETEARLLVAAAVSAGVIAKQYFGRDPDVTLKADNSPVSEADMAVNRLLEQELRSARPEYGWLSEESPDSAERLSAERTFIVDPIDGTRAFLAGESAWGIAISVVEAGEVIAAAFHMPAKSKTYVAGRGSGAWLNGRRLQVGSGKTLAEAEVLINKAALRSEHWHQPPKLPKPHFRPSLTYRLCLVAEGRFDAALTLRDAWEWDLAPGDLICREAGATVTTRGGALAVYNGASRLQPGLIAAPSALHSEIRGLLRQEGGAGLA</sequence>
<evidence type="ECO:0000256" key="1">
    <source>
        <dbReference type="ARBA" id="ARBA00009759"/>
    </source>
</evidence>
<organism evidence="3 4">
    <name type="scientific">Algicella marina</name>
    <dbReference type="NCBI Taxonomy" id="2683284"/>
    <lineage>
        <taxon>Bacteria</taxon>
        <taxon>Pseudomonadati</taxon>
        <taxon>Pseudomonadota</taxon>
        <taxon>Alphaproteobacteria</taxon>
        <taxon>Rhodobacterales</taxon>
        <taxon>Paracoccaceae</taxon>
        <taxon>Algicella</taxon>
    </lineage>
</organism>
<comment type="cofactor">
    <cofactor evidence="2">
        <name>Mg(2+)</name>
        <dbReference type="ChEBI" id="CHEBI:18420"/>
    </cofactor>
</comment>
<dbReference type="CDD" id="cd01638">
    <property type="entry name" value="CysQ"/>
    <property type="match status" value="1"/>
</dbReference>
<accession>A0A6P1T679</accession>
<feature type="binding site" evidence="2">
    <location>
        <position position="66"/>
    </location>
    <ligand>
        <name>Mg(2+)</name>
        <dbReference type="ChEBI" id="CHEBI:18420"/>
        <label>1</label>
        <note>catalytic</note>
    </ligand>
</feature>
<dbReference type="InterPro" id="IPR000760">
    <property type="entry name" value="Inositol_monophosphatase-like"/>
</dbReference>
<dbReference type="AlphaFoldDB" id="A0A6P1T679"/>
<feature type="binding site" evidence="2">
    <location>
        <position position="205"/>
    </location>
    <ligand>
        <name>Mg(2+)</name>
        <dbReference type="ChEBI" id="CHEBI:18420"/>
        <label>1</label>
        <note>catalytic</note>
    </ligand>
</feature>
<keyword evidence="2" id="KW-0479">Metal-binding</keyword>
<dbReference type="Proteomes" id="UP000464495">
    <property type="component" value="Chromosome"/>
</dbReference>
<dbReference type="Gene3D" id="3.40.190.80">
    <property type="match status" value="1"/>
</dbReference>
<evidence type="ECO:0000313" key="4">
    <source>
        <dbReference type="Proteomes" id="UP000464495"/>
    </source>
</evidence>
<dbReference type="SUPFAM" id="SSF56655">
    <property type="entry name" value="Carbohydrate phosphatase"/>
    <property type="match status" value="1"/>
</dbReference>
<dbReference type="PANTHER" id="PTHR20854:SF4">
    <property type="entry name" value="INOSITOL-1-MONOPHOSPHATASE-RELATED"/>
    <property type="match status" value="1"/>
</dbReference>
<keyword evidence="4" id="KW-1185">Reference proteome</keyword>
<feature type="binding site" evidence="2">
    <location>
        <position position="87"/>
    </location>
    <ligand>
        <name>Mg(2+)</name>
        <dbReference type="ChEBI" id="CHEBI:18420"/>
        <label>1</label>
        <note>catalytic</note>
    </ligand>
</feature>
<dbReference type="GO" id="GO:0007165">
    <property type="term" value="P:signal transduction"/>
    <property type="evidence" value="ECO:0007669"/>
    <property type="project" value="TreeGrafter"/>
</dbReference>
<dbReference type="GO" id="GO:0008934">
    <property type="term" value="F:inositol monophosphate 1-phosphatase activity"/>
    <property type="evidence" value="ECO:0007669"/>
    <property type="project" value="TreeGrafter"/>
</dbReference>
<dbReference type="EMBL" id="CP046620">
    <property type="protein sequence ID" value="QHQ36769.1"/>
    <property type="molecule type" value="Genomic_DNA"/>
</dbReference>
<gene>
    <name evidence="3" type="ORF">GO499_17090</name>
</gene>
<dbReference type="PANTHER" id="PTHR20854">
    <property type="entry name" value="INOSITOL MONOPHOSPHATASE"/>
    <property type="match status" value="1"/>
</dbReference>
<protein>
    <submittedName>
        <fullName evidence="3">3'(2'),5'-bisphosphate nucleotidase CysQ</fullName>
    </submittedName>
</protein>
<dbReference type="KEGG" id="amaq:GO499_17090"/>
<proteinExistence type="inferred from homology"/>
<reference evidence="3 4" key="1">
    <citation type="submission" date="2019-12" db="EMBL/GenBank/DDBJ databases">
        <title>Complete genome sequence of Algicella marina strain 9Alg 56(T) isolated from the red alga Tichocarpus crinitus.</title>
        <authorList>
            <person name="Kim S.-G."/>
            <person name="Nedashkovskaya O.I."/>
        </authorList>
    </citation>
    <scope>NUCLEOTIDE SEQUENCE [LARGE SCALE GENOMIC DNA]</scope>
    <source>
        <strain evidence="3 4">9Alg 56</strain>
    </source>
</reference>